<name>A0A1Z4GH66_9CYAN</name>
<organism evidence="2 3">
    <name type="scientific">Anabaenopsis circularis NIES-21</name>
    <dbReference type="NCBI Taxonomy" id="1085406"/>
    <lineage>
        <taxon>Bacteria</taxon>
        <taxon>Bacillati</taxon>
        <taxon>Cyanobacteriota</taxon>
        <taxon>Cyanophyceae</taxon>
        <taxon>Nostocales</taxon>
        <taxon>Nodulariaceae</taxon>
        <taxon>Anabaenopsis</taxon>
    </lineage>
</organism>
<dbReference type="EMBL" id="AP018174">
    <property type="protein sequence ID" value="BAY16829.1"/>
    <property type="molecule type" value="Genomic_DNA"/>
</dbReference>
<evidence type="ECO:0000313" key="3">
    <source>
        <dbReference type="Proteomes" id="UP000218287"/>
    </source>
</evidence>
<sequence>MKIWSKLRILLLAVNLGCIILVLVNVIQKESSKKPKLEEYRSQVFLGESQT</sequence>
<evidence type="ECO:0000256" key="1">
    <source>
        <dbReference type="SAM" id="Phobius"/>
    </source>
</evidence>
<feature type="transmembrane region" description="Helical" evidence="1">
    <location>
        <begin position="7"/>
        <end position="27"/>
    </location>
</feature>
<proteinExistence type="predicted"/>
<keyword evidence="1" id="KW-0472">Membrane</keyword>
<protein>
    <submittedName>
        <fullName evidence="2">Uncharacterized protein</fullName>
    </submittedName>
</protein>
<gene>
    <name evidence="2" type="ORF">NIES21_26630</name>
</gene>
<keyword evidence="1" id="KW-1133">Transmembrane helix</keyword>
<dbReference type="Proteomes" id="UP000218287">
    <property type="component" value="Chromosome"/>
</dbReference>
<keyword evidence="3" id="KW-1185">Reference proteome</keyword>
<keyword evidence="1" id="KW-0812">Transmembrane</keyword>
<reference evidence="2 3" key="1">
    <citation type="submission" date="2017-06" db="EMBL/GenBank/DDBJ databases">
        <title>Genome sequencing of cyanobaciteial culture collection at National Institute for Environmental Studies (NIES).</title>
        <authorList>
            <person name="Hirose Y."/>
            <person name="Shimura Y."/>
            <person name="Fujisawa T."/>
            <person name="Nakamura Y."/>
            <person name="Kawachi M."/>
        </authorList>
    </citation>
    <scope>NUCLEOTIDE SEQUENCE [LARGE SCALE GENOMIC DNA]</scope>
    <source>
        <strain evidence="2 3">NIES-21</strain>
    </source>
</reference>
<dbReference type="AlphaFoldDB" id="A0A1Z4GH66"/>
<evidence type="ECO:0000313" key="2">
    <source>
        <dbReference type="EMBL" id="BAY16829.1"/>
    </source>
</evidence>
<accession>A0A1Z4GH66</accession>